<evidence type="ECO:0000259" key="6">
    <source>
        <dbReference type="Pfam" id="PF01490"/>
    </source>
</evidence>
<gene>
    <name evidence="7" type="ORF">CINC_LOCUS12998</name>
</gene>
<comment type="subcellular location">
    <subcellularLocation>
        <location evidence="1">Membrane</location>
        <topology evidence="1">Multi-pass membrane protein</topology>
    </subcellularLocation>
</comment>
<dbReference type="Proteomes" id="UP001154114">
    <property type="component" value="Chromosome 9"/>
</dbReference>
<keyword evidence="8" id="KW-1185">Reference proteome</keyword>
<dbReference type="OrthoDB" id="1684102at2759"/>
<dbReference type="InterPro" id="IPR013057">
    <property type="entry name" value="AA_transpt_TM"/>
</dbReference>
<dbReference type="Gene3D" id="1.20.1740.10">
    <property type="entry name" value="Amino acid/polyamine transporter I"/>
    <property type="match status" value="1"/>
</dbReference>
<keyword evidence="4 5" id="KW-0472">Membrane</keyword>
<evidence type="ECO:0000256" key="4">
    <source>
        <dbReference type="ARBA" id="ARBA00023136"/>
    </source>
</evidence>
<dbReference type="Pfam" id="PF01490">
    <property type="entry name" value="Aa_trans"/>
    <property type="match status" value="1"/>
</dbReference>
<dbReference type="PANTHER" id="PTHR22950">
    <property type="entry name" value="AMINO ACID TRANSPORTER"/>
    <property type="match status" value="1"/>
</dbReference>
<feature type="domain" description="Amino acid transporter transmembrane" evidence="6">
    <location>
        <begin position="27"/>
        <end position="425"/>
    </location>
</feature>
<protein>
    <recommendedName>
        <fullName evidence="6">Amino acid transporter transmembrane domain-containing protein</fullName>
    </recommendedName>
</protein>
<keyword evidence="3 5" id="KW-1133">Transmembrane helix</keyword>
<evidence type="ECO:0000256" key="3">
    <source>
        <dbReference type="ARBA" id="ARBA00022989"/>
    </source>
</evidence>
<proteinExistence type="predicted"/>
<dbReference type="AlphaFoldDB" id="A0A9P0C5K9"/>
<sequence>MGEKEKDKHVEEYNPFEHRQVAKPNSDLRSLANLIKSSLGSGILAMPLAFSNAGWGVGVVGTIIVAFICGHCVHIFVETSRGCCRKERKPLLSYADTCGAAFANGPKWIRPFANFARIFAEFSLFFTYLGVCCIFTVLIATSIKQLFDTYMTEVSLPVEQYCLILLAPLCLLCQIRHLKWLAPFSLLANLLLFATFAICLYYIFKEPIKISDKKVVGDLSRLPAFLSTVIFAMEGIGVVMPVENTMKKPQHFLGCPSVMVIAMTLVMLLYTILGVFGYLRYGDVLRGTITLNLPMDDWPAICAKVFISITIFLTYPLHFFVVIDIISRFAEPRIPEKYHNIMQISARVFVVIFCGAIGIALPYLEQIINLVGALFYSLLGLVIPGLVETVFRWEDLGKFNWILYKNIFIVFCGMFSLVSGCTVTIYDIIALTHEKTV</sequence>
<reference evidence="7" key="1">
    <citation type="submission" date="2021-12" db="EMBL/GenBank/DDBJ databases">
        <authorList>
            <person name="King R."/>
        </authorList>
    </citation>
    <scope>NUCLEOTIDE SEQUENCE</scope>
</reference>
<dbReference type="GO" id="GO:0015179">
    <property type="term" value="F:L-amino acid transmembrane transporter activity"/>
    <property type="evidence" value="ECO:0007669"/>
    <property type="project" value="TreeGrafter"/>
</dbReference>
<accession>A0A9P0C5K9</accession>
<dbReference type="PANTHER" id="PTHR22950:SF494">
    <property type="entry name" value="GH04538P"/>
    <property type="match status" value="1"/>
</dbReference>
<feature type="transmembrane region" description="Helical" evidence="5">
    <location>
        <begin position="254"/>
        <end position="278"/>
    </location>
</feature>
<evidence type="ECO:0000256" key="1">
    <source>
        <dbReference type="ARBA" id="ARBA00004141"/>
    </source>
</evidence>
<feature type="transmembrane region" description="Helical" evidence="5">
    <location>
        <begin position="224"/>
        <end position="242"/>
    </location>
</feature>
<evidence type="ECO:0000313" key="7">
    <source>
        <dbReference type="EMBL" id="CAH0628750.1"/>
    </source>
</evidence>
<organism evidence="7 8">
    <name type="scientific">Chrysodeixis includens</name>
    <name type="common">Soybean looper</name>
    <name type="synonym">Pseudoplusia includens</name>
    <dbReference type="NCBI Taxonomy" id="689277"/>
    <lineage>
        <taxon>Eukaryota</taxon>
        <taxon>Metazoa</taxon>
        <taxon>Ecdysozoa</taxon>
        <taxon>Arthropoda</taxon>
        <taxon>Hexapoda</taxon>
        <taxon>Insecta</taxon>
        <taxon>Pterygota</taxon>
        <taxon>Neoptera</taxon>
        <taxon>Endopterygota</taxon>
        <taxon>Lepidoptera</taxon>
        <taxon>Glossata</taxon>
        <taxon>Ditrysia</taxon>
        <taxon>Noctuoidea</taxon>
        <taxon>Noctuidae</taxon>
        <taxon>Plusiinae</taxon>
        <taxon>Chrysodeixis</taxon>
    </lineage>
</organism>
<evidence type="ECO:0000256" key="5">
    <source>
        <dbReference type="SAM" id="Phobius"/>
    </source>
</evidence>
<evidence type="ECO:0000313" key="8">
    <source>
        <dbReference type="Proteomes" id="UP001154114"/>
    </source>
</evidence>
<feature type="transmembrane region" description="Helical" evidence="5">
    <location>
        <begin position="180"/>
        <end position="204"/>
    </location>
</feature>
<feature type="transmembrane region" description="Helical" evidence="5">
    <location>
        <begin position="344"/>
        <end position="364"/>
    </location>
</feature>
<keyword evidence="2 5" id="KW-0812">Transmembrane</keyword>
<feature type="transmembrane region" description="Helical" evidence="5">
    <location>
        <begin position="118"/>
        <end position="142"/>
    </location>
</feature>
<dbReference type="GO" id="GO:0005774">
    <property type="term" value="C:vacuolar membrane"/>
    <property type="evidence" value="ECO:0007669"/>
    <property type="project" value="TreeGrafter"/>
</dbReference>
<evidence type="ECO:0000256" key="2">
    <source>
        <dbReference type="ARBA" id="ARBA00022692"/>
    </source>
</evidence>
<feature type="transmembrane region" description="Helical" evidence="5">
    <location>
        <begin position="370"/>
        <end position="391"/>
    </location>
</feature>
<feature type="transmembrane region" description="Helical" evidence="5">
    <location>
        <begin position="298"/>
        <end position="323"/>
    </location>
</feature>
<feature type="transmembrane region" description="Helical" evidence="5">
    <location>
        <begin position="53"/>
        <end position="77"/>
    </location>
</feature>
<dbReference type="EMBL" id="LR824012">
    <property type="protein sequence ID" value="CAH0628750.1"/>
    <property type="molecule type" value="Genomic_DNA"/>
</dbReference>
<name>A0A9P0C5K9_CHRIL</name>
<feature type="transmembrane region" description="Helical" evidence="5">
    <location>
        <begin position="403"/>
        <end position="429"/>
    </location>
</feature>